<gene>
    <name evidence="2" type="ORF">BQ4739_LOCUS4364</name>
</gene>
<protein>
    <submittedName>
        <fullName evidence="2">Uncharacterized protein</fullName>
    </submittedName>
</protein>
<proteinExistence type="predicted"/>
<dbReference type="Proteomes" id="UP000256970">
    <property type="component" value="Unassembled WGS sequence"/>
</dbReference>
<dbReference type="AlphaFoldDB" id="A0A383VFY0"/>
<organism evidence="2 3">
    <name type="scientific">Tetradesmus obliquus</name>
    <name type="common">Green alga</name>
    <name type="synonym">Acutodesmus obliquus</name>
    <dbReference type="NCBI Taxonomy" id="3088"/>
    <lineage>
        <taxon>Eukaryota</taxon>
        <taxon>Viridiplantae</taxon>
        <taxon>Chlorophyta</taxon>
        <taxon>core chlorophytes</taxon>
        <taxon>Chlorophyceae</taxon>
        <taxon>CS clade</taxon>
        <taxon>Sphaeropleales</taxon>
        <taxon>Scenedesmaceae</taxon>
        <taxon>Tetradesmus</taxon>
    </lineage>
</organism>
<keyword evidence="3" id="KW-1185">Reference proteome</keyword>
<feature type="region of interest" description="Disordered" evidence="1">
    <location>
        <begin position="80"/>
        <end position="120"/>
    </location>
</feature>
<feature type="compositionally biased region" description="Polar residues" evidence="1">
    <location>
        <begin position="111"/>
        <end position="120"/>
    </location>
</feature>
<reference evidence="2 3" key="1">
    <citation type="submission" date="2016-10" db="EMBL/GenBank/DDBJ databases">
        <authorList>
            <person name="Cai Z."/>
        </authorList>
    </citation>
    <scope>NUCLEOTIDE SEQUENCE [LARGE SCALE GENOMIC DNA]</scope>
</reference>
<dbReference type="EMBL" id="FNXT01000346">
    <property type="protein sequence ID" value="SZX63820.1"/>
    <property type="molecule type" value="Genomic_DNA"/>
</dbReference>
<evidence type="ECO:0000256" key="1">
    <source>
        <dbReference type="SAM" id="MobiDB-lite"/>
    </source>
</evidence>
<evidence type="ECO:0000313" key="2">
    <source>
        <dbReference type="EMBL" id="SZX63820.1"/>
    </source>
</evidence>
<accession>A0A383VFY0</accession>
<name>A0A383VFY0_TETOB</name>
<evidence type="ECO:0000313" key="3">
    <source>
        <dbReference type="Proteomes" id="UP000256970"/>
    </source>
</evidence>
<sequence length="120" mass="12694">MPKSVFECAGSKHVMDAAQKALQRAKLAGANPTDPCEGKKDQAGCDALDECTWCKSAAVASSCYTRAQSKFLPPAVFQCDKPAPTAANRRERRKASLKAAVAGRGKRRNASGPSNQPSDV</sequence>